<keyword evidence="3" id="KW-0813">Transport</keyword>
<keyword evidence="9 10" id="KW-0472">Membrane</keyword>
<feature type="transmembrane region" description="Helical" evidence="10">
    <location>
        <begin position="130"/>
        <end position="159"/>
    </location>
</feature>
<feature type="transmembrane region" description="Helical" evidence="10">
    <location>
        <begin position="455"/>
        <end position="472"/>
    </location>
</feature>
<dbReference type="GeneID" id="107470547"/>
<comment type="similarity">
    <text evidence="2 10">Belongs to the HAK/KUP transporter (TC 2.A.72.3) family.</text>
</comment>
<dbReference type="GO" id="GO:0015079">
    <property type="term" value="F:potassium ion transmembrane transporter activity"/>
    <property type="evidence" value="ECO:0007669"/>
    <property type="project" value="UniProtKB-UniRule"/>
</dbReference>
<feature type="transmembrane region" description="Helical" evidence="10">
    <location>
        <begin position="174"/>
        <end position="191"/>
    </location>
</feature>
<evidence type="ECO:0000256" key="10">
    <source>
        <dbReference type="RuleBase" id="RU321113"/>
    </source>
</evidence>
<dbReference type="Pfam" id="PF22776">
    <property type="entry name" value="K_trans_C"/>
    <property type="match status" value="1"/>
</dbReference>
<keyword evidence="5 10" id="KW-0812">Transmembrane</keyword>
<feature type="transmembrane region" description="Helical" evidence="10">
    <location>
        <begin position="317"/>
        <end position="341"/>
    </location>
</feature>
<dbReference type="Pfam" id="PF02705">
    <property type="entry name" value="K_trans"/>
    <property type="match status" value="1"/>
</dbReference>
<evidence type="ECO:0000256" key="9">
    <source>
        <dbReference type="ARBA" id="ARBA00023136"/>
    </source>
</evidence>
<dbReference type="AlphaFoldDB" id="A0A6P5MVK8"/>
<evidence type="ECO:0000259" key="11">
    <source>
        <dbReference type="Pfam" id="PF02705"/>
    </source>
</evidence>
<feature type="transmembrane region" description="Helical" evidence="10">
    <location>
        <begin position="429"/>
        <end position="449"/>
    </location>
</feature>
<comment type="function">
    <text evidence="10">Potassium transporter.</text>
</comment>
<dbReference type="PANTHER" id="PTHR30540:SF87">
    <property type="entry name" value="POTASSIUM TRANSPORTER"/>
    <property type="match status" value="1"/>
</dbReference>
<evidence type="ECO:0000256" key="1">
    <source>
        <dbReference type="ARBA" id="ARBA00004651"/>
    </source>
</evidence>
<evidence type="ECO:0000256" key="3">
    <source>
        <dbReference type="ARBA" id="ARBA00022448"/>
    </source>
</evidence>
<reference evidence="13" key="1">
    <citation type="journal article" date="2016" name="Nat. Genet.">
        <title>The genome sequences of Arachis duranensis and Arachis ipaensis, the diploid ancestors of cultivated peanut.</title>
        <authorList>
            <person name="Bertioli D.J."/>
            <person name="Cannon S.B."/>
            <person name="Froenicke L."/>
            <person name="Huang G."/>
            <person name="Farmer A.D."/>
            <person name="Cannon E.K."/>
            <person name="Liu X."/>
            <person name="Gao D."/>
            <person name="Clevenger J."/>
            <person name="Dash S."/>
            <person name="Ren L."/>
            <person name="Moretzsohn M.C."/>
            <person name="Shirasawa K."/>
            <person name="Huang W."/>
            <person name="Vidigal B."/>
            <person name="Abernathy B."/>
            <person name="Chu Y."/>
            <person name="Niederhuth C.E."/>
            <person name="Umale P."/>
            <person name="Araujo A.C."/>
            <person name="Kozik A."/>
            <person name="Kim K.D."/>
            <person name="Burow M.D."/>
            <person name="Varshney R.K."/>
            <person name="Wang X."/>
            <person name="Zhang X."/>
            <person name="Barkley N."/>
            <person name="Guimaraes P.M."/>
            <person name="Isobe S."/>
            <person name="Guo B."/>
            <person name="Liao B."/>
            <person name="Stalker H.T."/>
            <person name="Schmitz R.J."/>
            <person name="Scheffler B.E."/>
            <person name="Leal-Bertioli S.C."/>
            <person name="Xun X."/>
            <person name="Jackson S.A."/>
            <person name="Michelmore R."/>
            <person name="Ozias-Akins P."/>
        </authorList>
    </citation>
    <scope>NUCLEOTIDE SEQUENCE [LARGE SCALE GENOMIC DNA]</scope>
    <source>
        <strain evidence="13">cv. V14167</strain>
    </source>
</reference>
<evidence type="ECO:0000256" key="8">
    <source>
        <dbReference type="ARBA" id="ARBA00023065"/>
    </source>
</evidence>
<dbReference type="InterPro" id="IPR003855">
    <property type="entry name" value="K+_transporter"/>
</dbReference>
<evidence type="ECO:0000256" key="5">
    <source>
        <dbReference type="ARBA" id="ARBA00022692"/>
    </source>
</evidence>
<evidence type="ECO:0000256" key="2">
    <source>
        <dbReference type="ARBA" id="ARBA00008440"/>
    </source>
</evidence>
<feature type="domain" description="K+ potassium transporter C-terminal" evidence="12">
    <location>
        <begin position="506"/>
        <end position="691"/>
    </location>
</feature>
<dbReference type="RefSeq" id="XP_020989182.2">
    <property type="nucleotide sequence ID" value="XM_021133523.2"/>
</dbReference>
<keyword evidence="8 10" id="KW-0406">Ion transport</keyword>
<feature type="transmembrane region" description="Helical" evidence="10">
    <location>
        <begin position="198"/>
        <end position="220"/>
    </location>
</feature>
<keyword evidence="7 10" id="KW-1133">Transmembrane helix</keyword>
<gene>
    <name evidence="14" type="primary">LOC107470547</name>
</gene>
<organism evidence="13 14">
    <name type="scientific">Arachis duranensis</name>
    <name type="common">Wild peanut</name>
    <dbReference type="NCBI Taxonomy" id="130453"/>
    <lineage>
        <taxon>Eukaryota</taxon>
        <taxon>Viridiplantae</taxon>
        <taxon>Streptophyta</taxon>
        <taxon>Embryophyta</taxon>
        <taxon>Tracheophyta</taxon>
        <taxon>Spermatophyta</taxon>
        <taxon>Magnoliopsida</taxon>
        <taxon>eudicotyledons</taxon>
        <taxon>Gunneridae</taxon>
        <taxon>Pentapetalae</taxon>
        <taxon>rosids</taxon>
        <taxon>fabids</taxon>
        <taxon>Fabales</taxon>
        <taxon>Fabaceae</taxon>
        <taxon>Papilionoideae</taxon>
        <taxon>50 kb inversion clade</taxon>
        <taxon>dalbergioids sensu lato</taxon>
        <taxon>Dalbergieae</taxon>
        <taxon>Pterocarpus clade</taxon>
        <taxon>Arachis</taxon>
    </lineage>
</organism>
<evidence type="ECO:0000313" key="13">
    <source>
        <dbReference type="Proteomes" id="UP000515211"/>
    </source>
</evidence>
<keyword evidence="13" id="KW-1185">Reference proteome</keyword>
<evidence type="ECO:0000256" key="7">
    <source>
        <dbReference type="ARBA" id="ARBA00022989"/>
    </source>
</evidence>
<evidence type="ECO:0000313" key="14">
    <source>
        <dbReference type="RefSeq" id="XP_020989182.2"/>
    </source>
</evidence>
<evidence type="ECO:0000259" key="12">
    <source>
        <dbReference type="Pfam" id="PF22776"/>
    </source>
</evidence>
<dbReference type="PANTHER" id="PTHR30540">
    <property type="entry name" value="OSMOTIC STRESS POTASSIUM TRANSPORTER"/>
    <property type="match status" value="1"/>
</dbReference>
<feature type="transmembrane region" description="Helical" evidence="10">
    <location>
        <begin position="246"/>
        <end position="265"/>
    </location>
</feature>
<accession>A0A6P5MVK8</accession>
<feature type="domain" description="K+ potassium transporter integral membrane" evidence="11">
    <location>
        <begin position="5"/>
        <end position="490"/>
    </location>
</feature>
<feature type="transmembrane region" description="Helical" evidence="10">
    <location>
        <begin position="401"/>
        <end position="422"/>
    </location>
</feature>
<proteinExistence type="inferred from homology"/>
<reference evidence="14" key="2">
    <citation type="submission" date="2025-08" db="UniProtKB">
        <authorList>
            <consortium name="RefSeq"/>
        </authorList>
    </citation>
    <scope>IDENTIFICATION</scope>
    <source>
        <tissue evidence="14">Whole plant</tissue>
    </source>
</reference>
<dbReference type="InterPro" id="IPR053952">
    <property type="entry name" value="K_trans_C"/>
</dbReference>
<dbReference type="InterPro" id="IPR053951">
    <property type="entry name" value="K_trans_N"/>
</dbReference>
<keyword evidence="6 10" id="KW-0630">Potassium</keyword>
<evidence type="ECO:0000256" key="4">
    <source>
        <dbReference type="ARBA" id="ARBA00022538"/>
    </source>
</evidence>
<dbReference type="NCBIfam" id="TIGR00794">
    <property type="entry name" value="kup"/>
    <property type="match status" value="1"/>
</dbReference>
<feature type="transmembrane region" description="Helical" evidence="10">
    <location>
        <begin position="39"/>
        <end position="60"/>
    </location>
</feature>
<comment type="caution">
    <text evidence="10">Lacks conserved residue(s) required for the propagation of feature annotation.</text>
</comment>
<dbReference type="Proteomes" id="UP000515211">
    <property type="component" value="Chromosome 10"/>
</dbReference>
<protein>
    <recommendedName>
        <fullName evidence="10">Potassium transporter</fullName>
    </recommendedName>
</protein>
<evidence type="ECO:0000256" key="6">
    <source>
        <dbReference type="ARBA" id="ARBA00022958"/>
    </source>
</evidence>
<dbReference type="KEGG" id="adu:107470547"/>
<keyword evidence="4 10" id="KW-0633">Potassium transport</keyword>
<sequence>MTLQLAFQSIGVVFGDLGTSPLYVLPSTFANGIKDNEDLLGVLSLIYYTLTFLPMIKYIVIVLRANDNGEGGTFALYSLICRYAKVGMIPNQQAEDENVSNYRLELPSSNRTKIASKIKSSLENSTFAKYMLLIATMIGTSMVIGDGVLTPCISVLSAMEGIMQATPAMTREKVVWLSILILILLFSIQRLGSDKVGYIFAPILTLWFICIGTIGVYNIIKYDPTVLKAINPLCIVSYFKRNKKHAWVSLGGIILCVTGAEAFFADIGHFSVRAIRLSTCTIVYPSIILCYSGQASYLRKHMDHGPNAFYASVPDPLYWPMFVIAVMAAIIASQALISGAFSIIQQSLAMGCFPNVKVVHTSAKVSGQVYIPEINYILMLFCIVVTFCFKTSAAIGNAYGIAVVFVMTLTSFFMVIVMLMIWKTNVLLVIGYILVFVTIELVYLSSLLFKFKDGGYLPLAFAVVLMCIMYTWNDVNRRKYYYELENKMSPEMVQDIIGSTNVCNVPGLAIFYSDLVDGIPPIFKHYIKNVHALHSVLVFVCIKSLPISKVPVEDRFLFNRIGSKELNVYRCVVRYGYTDLRSEHESFEIVLVRRLREFVADEILVSQENLQNGESDEVTRTNNVIDQAVDAGIVHFIGEREVIARKESNIRKKFLINYGYNFLVKNLRQQTSKVFDVPHQRMVKVGMIYEL</sequence>
<name>A0A6P5MVK8_ARADU</name>
<feature type="transmembrane region" description="Helical" evidence="10">
    <location>
        <begin position="374"/>
        <end position="395"/>
    </location>
</feature>
<dbReference type="GO" id="GO:0005886">
    <property type="term" value="C:plasma membrane"/>
    <property type="evidence" value="ECO:0007669"/>
    <property type="project" value="UniProtKB-SubCell"/>
</dbReference>
<comment type="subcellular location">
    <subcellularLocation>
        <location evidence="1">Cell membrane</location>
        <topology evidence="1">Multi-pass membrane protein</topology>
    </subcellularLocation>
    <subcellularLocation>
        <location evidence="10">Membrane</location>
        <topology evidence="10">Multi-pass membrane protein</topology>
    </subcellularLocation>
</comment>